<accession>A0ABP9TYQ5</accession>
<keyword evidence="2" id="KW-1185">Reference proteome</keyword>
<reference evidence="1 2" key="1">
    <citation type="journal article" date="2024" name="Microbiol. Immunol.">
        <title>Discovery of a novel spotted fever group Rickettsia, 'Candidatus Rickettsia kedanie,' in unfed larval chigger mites, Leptotrombidium scutellare.</title>
        <authorList>
            <person name="Ogawa M."/>
            <person name="Matsutani M."/>
            <person name="Katayama T."/>
            <person name="Takada N."/>
            <person name="Noda S."/>
            <person name="Takahashi M."/>
            <person name="Kageyama D."/>
            <person name="Hanaoka N."/>
            <person name="Ebihara H."/>
        </authorList>
    </citation>
    <scope>NUCLEOTIDE SEQUENCE [LARGE SCALE GENOMIC DNA]</scope>
    <source>
        <strain evidence="1 2">KNCP2-13</strain>
    </source>
</reference>
<evidence type="ECO:0000313" key="1">
    <source>
        <dbReference type="EMBL" id="GAA5252604.1"/>
    </source>
</evidence>
<dbReference type="EMBL" id="BAABMM010000034">
    <property type="protein sequence ID" value="GAA5252604.1"/>
    <property type="molecule type" value="Genomic_DNA"/>
</dbReference>
<sequence>MADDVSSNKGAVLYALKAVESVKQHLTDKTQEFCNKLNDYGICVVYSL</sequence>
<protein>
    <submittedName>
        <fullName evidence="1">Uncharacterized protein</fullName>
    </submittedName>
</protein>
<name>A0ABP9TYQ5_9RICK</name>
<proteinExistence type="predicted"/>
<organism evidence="1 2">
    <name type="scientific">Candidatus Rickettsia kedanie</name>
    <dbReference type="NCBI Taxonomy" id="3115352"/>
    <lineage>
        <taxon>Bacteria</taxon>
        <taxon>Pseudomonadati</taxon>
        <taxon>Pseudomonadota</taxon>
        <taxon>Alphaproteobacteria</taxon>
        <taxon>Rickettsiales</taxon>
        <taxon>Rickettsiaceae</taxon>
        <taxon>Rickettsieae</taxon>
        <taxon>Rickettsia</taxon>
        <taxon>spotted fever group</taxon>
    </lineage>
</organism>
<dbReference type="Proteomes" id="UP001628124">
    <property type="component" value="Unassembled WGS sequence"/>
</dbReference>
<comment type="caution">
    <text evidence="1">The sequence shown here is derived from an EMBL/GenBank/DDBJ whole genome shotgun (WGS) entry which is preliminary data.</text>
</comment>
<evidence type="ECO:0000313" key="2">
    <source>
        <dbReference type="Proteomes" id="UP001628124"/>
    </source>
</evidence>
<gene>
    <name evidence="1" type="ORF">KNCP2_08920</name>
</gene>
<dbReference type="RefSeq" id="WP_412708243.1">
    <property type="nucleotide sequence ID" value="NZ_BAABMM010000034.1"/>
</dbReference>